<dbReference type="Proteomes" id="UP001305414">
    <property type="component" value="Unassembled WGS sequence"/>
</dbReference>
<dbReference type="AlphaFoldDB" id="A0AAN7UX00"/>
<comment type="caution">
    <text evidence="2">The sequence shown here is derived from an EMBL/GenBank/DDBJ whole genome shotgun (WGS) entry which is preliminary data.</text>
</comment>
<keyword evidence="1" id="KW-0732">Signal</keyword>
<proteinExistence type="predicted"/>
<evidence type="ECO:0000313" key="2">
    <source>
        <dbReference type="EMBL" id="KAK5629119.1"/>
    </source>
</evidence>
<protein>
    <recommendedName>
        <fullName evidence="4">Serine protease</fullName>
    </recommendedName>
</protein>
<gene>
    <name evidence="2" type="ORF">RRF57_004834</name>
</gene>
<dbReference type="PANTHER" id="PTHR15462:SF8">
    <property type="entry name" value="SERINE PROTEASE"/>
    <property type="match status" value="1"/>
</dbReference>
<dbReference type="EMBL" id="JAWHQM010000010">
    <property type="protein sequence ID" value="KAK5629119.1"/>
    <property type="molecule type" value="Genomic_DNA"/>
</dbReference>
<dbReference type="InterPro" id="IPR043504">
    <property type="entry name" value="Peptidase_S1_PA_chymotrypsin"/>
</dbReference>
<evidence type="ECO:0000313" key="3">
    <source>
        <dbReference type="Proteomes" id="UP001305414"/>
    </source>
</evidence>
<sequence>MKRSGIYKIHVTFRIPGTDETHNKWGTAFVINKFHVLTSAHLMWSPEYGFATMATLHPDIREDPNGNQRMACVTAAFSVKYIDEPWAVNNLCVIAVAKHFDVGMPILQYHRKPKSLDTAIGKIIGYPSDMPLLHEGQKAVSSEGRLKYRKRYGANIVEHKINTRKGSSGSPVMVDGRVIAVHSGFDRGRKVNLATPIEHSRPISKVVFYMRNQRLLPKGVKDKGEVKGLTYPGQEMRLFV</sequence>
<evidence type="ECO:0008006" key="4">
    <source>
        <dbReference type="Google" id="ProtNLM"/>
    </source>
</evidence>
<name>A0AAN7UX00_9PEZI</name>
<accession>A0AAN7UX00</accession>
<dbReference type="InterPro" id="IPR050966">
    <property type="entry name" value="Glutamyl_endopeptidase"/>
</dbReference>
<keyword evidence="3" id="KW-1185">Reference proteome</keyword>
<reference evidence="2 3" key="1">
    <citation type="submission" date="2023-10" db="EMBL/GenBank/DDBJ databases">
        <title>Draft genome sequence of Xylaria bambusicola isolate GMP-LS, the root and basal stem rot pathogen of sugarcane in Indonesia.</title>
        <authorList>
            <person name="Selvaraj P."/>
            <person name="Muralishankar V."/>
            <person name="Muruganantham S."/>
            <person name="Sp S."/>
            <person name="Haryani S."/>
            <person name="Lau K.J.X."/>
            <person name="Naqvi N.I."/>
        </authorList>
    </citation>
    <scope>NUCLEOTIDE SEQUENCE [LARGE SCALE GENOMIC DNA]</scope>
    <source>
        <strain evidence="2">GMP-LS</strain>
    </source>
</reference>
<organism evidence="2 3">
    <name type="scientific">Xylaria bambusicola</name>
    <dbReference type="NCBI Taxonomy" id="326684"/>
    <lineage>
        <taxon>Eukaryota</taxon>
        <taxon>Fungi</taxon>
        <taxon>Dikarya</taxon>
        <taxon>Ascomycota</taxon>
        <taxon>Pezizomycotina</taxon>
        <taxon>Sordariomycetes</taxon>
        <taxon>Xylariomycetidae</taxon>
        <taxon>Xylariales</taxon>
        <taxon>Xylariaceae</taxon>
        <taxon>Xylaria</taxon>
    </lineage>
</organism>
<dbReference type="InterPro" id="IPR009003">
    <property type="entry name" value="Peptidase_S1_PA"/>
</dbReference>
<dbReference type="Gene3D" id="2.40.10.10">
    <property type="entry name" value="Trypsin-like serine proteases"/>
    <property type="match status" value="2"/>
</dbReference>
<evidence type="ECO:0000256" key="1">
    <source>
        <dbReference type="ARBA" id="ARBA00022729"/>
    </source>
</evidence>
<dbReference type="PANTHER" id="PTHR15462">
    <property type="entry name" value="SERINE PROTEASE"/>
    <property type="match status" value="1"/>
</dbReference>
<dbReference type="Pfam" id="PF13365">
    <property type="entry name" value="Trypsin_2"/>
    <property type="match status" value="1"/>
</dbReference>
<dbReference type="SUPFAM" id="SSF50494">
    <property type="entry name" value="Trypsin-like serine proteases"/>
    <property type="match status" value="1"/>
</dbReference>